<keyword evidence="7" id="KW-0472">Membrane</keyword>
<evidence type="ECO:0000313" key="9">
    <source>
        <dbReference type="EMBL" id="OHV27952.1"/>
    </source>
</evidence>
<protein>
    <submittedName>
        <fullName evidence="9">Serine/threonine protein kinase</fullName>
    </submittedName>
</protein>
<accession>A0A1S1Q4B1</accession>
<organism evidence="9 10">
    <name type="scientific">Parafrankia soli</name>
    <dbReference type="NCBI Taxonomy" id="2599596"/>
    <lineage>
        <taxon>Bacteria</taxon>
        <taxon>Bacillati</taxon>
        <taxon>Actinomycetota</taxon>
        <taxon>Actinomycetes</taxon>
        <taxon>Frankiales</taxon>
        <taxon>Frankiaceae</taxon>
        <taxon>Parafrankia</taxon>
    </lineage>
</organism>
<keyword evidence="2 5" id="KW-0547">Nucleotide-binding</keyword>
<reference evidence="10" key="1">
    <citation type="submission" date="2016-07" db="EMBL/GenBank/DDBJ databases">
        <title>Frankia sp. NRRL B-16219 Genome sequencing.</title>
        <authorList>
            <person name="Ghodhbane-Gtari F."/>
            <person name="Swanson E."/>
            <person name="Gueddou A."/>
            <person name="Louati M."/>
            <person name="Nouioui I."/>
            <person name="Hezbri K."/>
            <person name="Abebe-Akele F."/>
            <person name="Simpson S."/>
            <person name="Morris K."/>
            <person name="Thomas K."/>
            <person name="Gtari M."/>
            <person name="Tisa L.S."/>
        </authorList>
    </citation>
    <scope>NUCLEOTIDE SEQUENCE [LARGE SCALE GENOMIC DNA]</scope>
    <source>
        <strain evidence="10">NRRL B-16219</strain>
    </source>
</reference>
<evidence type="ECO:0000256" key="4">
    <source>
        <dbReference type="ARBA" id="ARBA00022840"/>
    </source>
</evidence>
<dbReference type="AlphaFoldDB" id="A0A1S1Q4B1"/>
<feature type="compositionally biased region" description="Basic and acidic residues" evidence="6">
    <location>
        <begin position="275"/>
        <end position="285"/>
    </location>
</feature>
<dbReference type="SMART" id="SM00220">
    <property type="entry name" value="S_TKc"/>
    <property type="match status" value="1"/>
</dbReference>
<evidence type="ECO:0000256" key="2">
    <source>
        <dbReference type="ARBA" id="ARBA00022741"/>
    </source>
</evidence>
<keyword evidence="3 9" id="KW-0418">Kinase</keyword>
<dbReference type="EMBL" id="MAXA01000215">
    <property type="protein sequence ID" value="OHV27952.1"/>
    <property type="molecule type" value="Genomic_DNA"/>
</dbReference>
<dbReference type="RefSeq" id="WP_071064045.1">
    <property type="nucleotide sequence ID" value="NZ_MAXA01000215.1"/>
</dbReference>
<dbReference type="OrthoDB" id="3915799at2"/>
<dbReference type="InterPro" id="IPR008271">
    <property type="entry name" value="Ser/Thr_kinase_AS"/>
</dbReference>
<feature type="domain" description="Protein kinase" evidence="8">
    <location>
        <begin position="16"/>
        <end position="273"/>
    </location>
</feature>
<feature type="transmembrane region" description="Helical" evidence="7">
    <location>
        <begin position="444"/>
        <end position="465"/>
    </location>
</feature>
<keyword evidence="7" id="KW-0812">Transmembrane</keyword>
<dbReference type="GO" id="GO:0004674">
    <property type="term" value="F:protein serine/threonine kinase activity"/>
    <property type="evidence" value="ECO:0007669"/>
    <property type="project" value="UniProtKB-KW"/>
</dbReference>
<feature type="compositionally biased region" description="Pro residues" evidence="6">
    <location>
        <begin position="468"/>
        <end position="481"/>
    </location>
</feature>
<dbReference type="InterPro" id="IPR000719">
    <property type="entry name" value="Prot_kinase_dom"/>
</dbReference>
<evidence type="ECO:0000256" key="3">
    <source>
        <dbReference type="ARBA" id="ARBA00022777"/>
    </source>
</evidence>
<keyword evidence="10" id="KW-1185">Reference proteome</keyword>
<proteinExistence type="predicted"/>
<evidence type="ECO:0000256" key="7">
    <source>
        <dbReference type="SAM" id="Phobius"/>
    </source>
</evidence>
<dbReference type="GO" id="GO:0005524">
    <property type="term" value="F:ATP binding"/>
    <property type="evidence" value="ECO:0007669"/>
    <property type="project" value="UniProtKB-UniRule"/>
</dbReference>
<dbReference type="Proteomes" id="UP000179769">
    <property type="component" value="Unassembled WGS sequence"/>
</dbReference>
<feature type="transmembrane region" description="Helical" evidence="7">
    <location>
        <begin position="365"/>
        <end position="386"/>
    </location>
</feature>
<evidence type="ECO:0000256" key="6">
    <source>
        <dbReference type="SAM" id="MobiDB-lite"/>
    </source>
</evidence>
<dbReference type="Gene3D" id="3.30.200.20">
    <property type="entry name" value="Phosphorylase Kinase, domain 1"/>
    <property type="match status" value="1"/>
</dbReference>
<feature type="transmembrane region" description="Helical" evidence="7">
    <location>
        <begin position="392"/>
        <end position="410"/>
    </location>
</feature>
<keyword evidence="4 5" id="KW-0067">ATP-binding</keyword>
<dbReference type="PROSITE" id="PS00108">
    <property type="entry name" value="PROTEIN_KINASE_ST"/>
    <property type="match status" value="1"/>
</dbReference>
<feature type="compositionally biased region" description="Pro residues" evidence="6">
    <location>
        <begin position="308"/>
        <end position="328"/>
    </location>
</feature>
<feature type="binding site" evidence="5">
    <location>
        <position position="44"/>
    </location>
    <ligand>
        <name>ATP</name>
        <dbReference type="ChEBI" id="CHEBI:30616"/>
    </ligand>
</feature>
<dbReference type="PROSITE" id="PS50011">
    <property type="entry name" value="PROTEIN_KINASE_DOM"/>
    <property type="match status" value="1"/>
</dbReference>
<dbReference type="Gene3D" id="1.10.510.10">
    <property type="entry name" value="Transferase(Phosphotransferase) domain 1"/>
    <property type="match status" value="1"/>
</dbReference>
<keyword evidence="1" id="KW-0808">Transferase</keyword>
<dbReference type="Pfam" id="PF00069">
    <property type="entry name" value="Pkinase"/>
    <property type="match status" value="1"/>
</dbReference>
<gene>
    <name evidence="9" type="ORF">BBK14_18475</name>
</gene>
<dbReference type="CDD" id="cd14014">
    <property type="entry name" value="STKc_PknB_like"/>
    <property type="match status" value="1"/>
</dbReference>
<dbReference type="InterPro" id="IPR011009">
    <property type="entry name" value="Kinase-like_dom_sf"/>
</dbReference>
<feature type="region of interest" description="Disordered" evidence="6">
    <location>
        <begin position="275"/>
        <end position="355"/>
    </location>
</feature>
<name>A0A1S1Q4B1_9ACTN</name>
<evidence type="ECO:0000256" key="5">
    <source>
        <dbReference type="PROSITE-ProRule" id="PRU10141"/>
    </source>
</evidence>
<dbReference type="SUPFAM" id="SSF56112">
    <property type="entry name" value="Protein kinase-like (PK-like)"/>
    <property type="match status" value="1"/>
</dbReference>
<keyword evidence="7" id="KW-1133">Transmembrane helix</keyword>
<evidence type="ECO:0000256" key="1">
    <source>
        <dbReference type="ARBA" id="ARBA00022679"/>
    </source>
</evidence>
<sequence length="500" mass="50963">MLRPLTDSDPRVIGPYRLYNRIGTGGMGIVYLGFSPDDQPVAVKVPNPQHATDPEFRARFRAEVSAARGVLGPTIARVINAEVNGPQPWLATEYVQGPSLNAAVNDGCPLVDRQLDTLAVGLAQALVAIHQAGVVHRDLKPANIVMSWSGPKVIDFGVARSADYSGYTRAGEVVGTVAWMAPEQIRGHTAGPAADVHAWALCVGFAATGRRLFRGDTQEIVALQISSARPDLSDIPERLLRPVLAALDKSPHDRPDAHALLTMLTGDGLRAELAGERRTASERRMAGAGPEADADATRATASIGAGTNPPPVIAHVPDPPGRPGPPATPTSSGSAAPAGSPSQPGSDWQRDPVERPSSATLPVRFLLLLLAAVGLAGAALLGAAAAGVAAGVTGPVGAGGVATACAHALAPARGRRALTTVLAAAVGAAGGLVLARLAGFGAPLPVLTEIATACLLASAVAVVMAGPPGTPHEMPSPPGDPPSIEGPSETAVPEPERRPR</sequence>
<dbReference type="InterPro" id="IPR017441">
    <property type="entry name" value="Protein_kinase_ATP_BS"/>
</dbReference>
<feature type="transmembrane region" description="Helical" evidence="7">
    <location>
        <begin position="417"/>
        <end position="438"/>
    </location>
</feature>
<evidence type="ECO:0000259" key="8">
    <source>
        <dbReference type="PROSITE" id="PS50011"/>
    </source>
</evidence>
<feature type="region of interest" description="Disordered" evidence="6">
    <location>
        <begin position="467"/>
        <end position="500"/>
    </location>
</feature>
<dbReference type="PANTHER" id="PTHR43289:SF34">
    <property type="entry name" value="SERINE_THREONINE-PROTEIN KINASE YBDM-RELATED"/>
    <property type="match status" value="1"/>
</dbReference>
<comment type="caution">
    <text evidence="9">The sequence shown here is derived from an EMBL/GenBank/DDBJ whole genome shotgun (WGS) entry which is preliminary data.</text>
</comment>
<dbReference type="PROSITE" id="PS00107">
    <property type="entry name" value="PROTEIN_KINASE_ATP"/>
    <property type="match status" value="1"/>
</dbReference>
<keyword evidence="9" id="KW-0723">Serine/threonine-protein kinase</keyword>
<evidence type="ECO:0000313" key="10">
    <source>
        <dbReference type="Proteomes" id="UP000179769"/>
    </source>
</evidence>
<dbReference type="PANTHER" id="PTHR43289">
    <property type="entry name" value="MITOGEN-ACTIVATED PROTEIN KINASE KINASE KINASE 20-RELATED"/>
    <property type="match status" value="1"/>
</dbReference>
<feature type="compositionally biased region" description="Low complexity" evidence="6">
    <location>
        <begin position="329"/>
        <end position="346"/>
    </location>
</feature>